<dbReference type="EMBL" id="MN740469">
    <property type="protein sequence ID" value="QHU28124.1"/>
    <property type="molecule type" value="Genomic_DNA"/>
</dbReference>
<name>A0A6C0LEY5_9ZZZZ</name>
<protein>
    <submittedName>
        <fullName evidence="1">Uncharacterized protein</fullName>
    </submittedName>
</protein>
<evidence type="ECO:0000313" key="1">
    <source>
        <dbReference type="EMBL" id="QHU28124.1"/>
    </source>
</evidence>
<reference evidence="1" key="1">
    <citation type="journal article" date="2020" name="Nature">
        <title>Giant virus diversity and host interactions through global metagenomics.</title>
        <authorList>
            <person name="Schulz F."/>
            <person name="Roux S."/>
            <person name="Paez-Espino D."/>
            <person name="Jungbluth S."/>
            <person name="Walsh D.A."/>
            <person name="Denef V.J."/>
            <person name="McMahon K.D."/>
            <person name="Konstantinidis K.T."/>
            <person name="Eloe-Fadrosh E.A."/>
            <person name="Kyrpides N.C."/>
            <person name="Woyke T."/>
        </authorList>
    </citation>
    <scope>NUCLEOTIDE SEQUENCE</scope>
    <source>
        <strain evidence="1">GVMAG-M-3300027770-17</strain>
    </source>
</reference>
<sequence>MDKFLIKYLFFFKKMSDICYNNIKEKHVYLLNNEEIYITNKHIGKVYCLYNKEEIEERIVYYFIKNNRTLYSDLFKNLLITELI</sequence>
<proteinExistence type="predicted"/>
<accession>A0A6C0LEY5</accession>
<dbReference type="AlphaFoldDB" id="A0A6C0LEY5"/>
<organism evidence="1">
    <name type="scientific">viral metagenome</name>
    <dbReference type="NCBI Taxonomy" id="1070528"/>
    <lineage>
        <taxon>unclassified sequences</taxon>
        <taxon>metagenomes</taxon>
        <taxon>organismal metagenomes</taxon>
    </lineage>
</organism>